<reference evidence="1 2" key="1">
    <citation type="journal article" date="2012" name="Eukaryot. Cell">
        <title>Draft genome sequence of CBS 2479, the standard type strain of Trichosporon asahii.</title>
        <authorList>
            <person name="Yang R.Y."/>
            <person name="Li H.T."/>
            <person name="Zhu H."/>
            <person name="Zhou G.P."/>
            <person name="Wang M."/>
            <person name="Wang L."/>
        </authorList>
    </citation>
    <scope>NUCLEOTIDE SEQUENCE [LARGE SCALE GENOMIC DNA]</scope>
    <source>
        <strain evidence="2">ATCC 90039 / CBS 2479 / JCM 2466 / KCTC 7840 / NCYC 2677 / UAMH 7654</strain>
    </source>
</reference>
<gene>
    <name evidence="1" type="ORF">A1Q1_03077</name>
</gene>
<comment type="caution">
    <text evidence="1">The sequence shown here is derived from an EMBL/GenBank/DDBJ whole genome shotgun (WGS) entry which is preliminary data.</text>
</comment>
<organism evidence="1 2">
    <name type="scientific">Trichosporon asahii var. asahii (strain ATCC 90039 / CBS 2479 / JCM 2466 / KCTC 7840 / NBRC 103889/ NCYC 2677 / UAMH 7654)</name>
    <name type="common">Yeast</name>
    <dbReference type="NCBI Taxonomy" id="1186058"/>
    <lineage>
        <taxon>Eukaryota</taxon>
        <taxon>Fungi</taxon>
        <taxon>Dikarya</taxon>
        <taxon>Basidiomycota</taxon>
        <taxon>Agaricomycotina</taxon>
        <taxon>Tremellomycetes</taxon>
        <taxon>Trichosporonales</taxon>
        <taxon>Trichosporonaceae</taxon>
        <taxon>Trichosporon</taxon>
    </lineage>
</organism>
<dbReference type="GeneID" id="25986590"/>
<dbReference type="RefSeq" id="XP_014183642.1">
    <property type="nucleotide sequence ID" value="XM_014328167.1"/>
</dbReference>
<proteinExistence type="predicted"/>
<name>J5RH71_TRIAS</name>
<dbReference type="HOGENOM" id="CLU_754765_0_0_1"/>
<dbReference type="VEuPathDB" id="FungiDB:A1Q1_03077"/>
<dbReference type="EMBL" id="ALBS01000021">
    <property type="protein sequence ID" value="EJT52623.1"/>
    <property type="molecule type" value="Genomic_DNA"/>
</dbReference>
<evidence type="ECO:0000313" key="2">
    <source>
        <dbReference type="Proteomes" id="UP000002748"/>
    </source>
</evidence>
<dbReference type="AlphaFoldDB" id="J5RH71"/>
<dbReference type="Proteomes" id="UP000002748">
    <property type="component" value="Unassembled WGS sequence"/>
</dbReference>
<sequence>MAPESSHSERPPSNTVIPALLAVPGTEGFPDSPWFMVADGESLADVFFGWMASVDSCRRNEMLELFHRFVSTQDPANMPLVLIDKLQRIATQLKAGCERLTPTCTCVPTCQAVVVSPLPGPVYCQLSRGPGRKTWQGSDNWHFDRAFDTSADVLGWIIARLKEYYWHHSMLHPRAEFPVQVGGPVQTHFGPVPWTLDSTPHSDDNPHTSLAVTPLPKLSTTGMVIELVHYDWPSEIKELDLRRKWLSYLHRCAAPEALLMDFPPLSCSLLSIMDEPEFDEDVAWVLWGNYRRCEIIITMLGGWKANGLSVPEEMEDDQPVRLREVNGLTVVYFALPTGARRRLLQPPRLLEMMYSDILRHRLRWLLPQKHF</sequence>
<protein>
    <submittedName>
        <fullName evidence="1">Uncharacterized protein</fullName>
    </submittedName>
</protein>
<evidence type="ECO:0000313" key="1">
    <source>
        <dbReference type="EMBL" id="EJT52623.1"/>
    </source>
</evidence>
<accession>J5RH71</accession>
<dbReference type="KEGG" id="tasa:A1Q1_03077"/>